<accession>A0A2W1NDF2</accession>
<proteinExistence type="predicted"/>
<name>A0A2W1NDF2_9FLAO</name>
<evidence type="ECO:0000313" key="2">
    <source>
        <dbReference type="Proteomes" id="UP000249248"/>
    </source>
</evidence>
<evidence type="ECO:0000313" key="1">
    <source>
        <dbReference type="EMBL" id="PZE17143.1"/>
    </source>
</evidence>
<sequence length="191" mass="21580">MKYILIALCLFGVVLVACEHKAVVDDVNTPQGIAGEFIPLDSVDMQLISLIDYDLNLSIQLPIVANSLGKVIEPVVLHDDGDYLWFIHIGDYFKIVVEDYANEFGKVVAAKKLNESQSNMFEFVYFIDEMDLIFYSRQLIGENGGEKTYHCLREMKIDGYNYILRTEKTGSSLKSVVQDMVSAIKTAKHVK</sequence>
<dbReference type="RefSeq" id="WP_111063267.1">
    <property type="nucleotide sequence ID" value="NZ_JBHUCU010000008.1"/>
</dbReference>
<dbReference type="AlphaFoldDB" id="A0A2W1NDF2"/>
<dbReference type="OrthoDB" id="1467051at2"/>
<dbReference type="PROSITE" id="PS51257">
    <property type="entry name" value="PROKAR_LIPOPROTEIN"/>
    <property type="match status" value="1"/>
</dbReference>
<comment type="caution">
    <text evidence="1">The sequence shown here is derived from an EMBL/GenBank/DDBJ whole genome shotgun (WGS) entry which is preliminary data.</text>
</comment>
<protein>
    <submittedName>
        <fullName evidence="1">Uncharacterized protein</fullName>
    </submittedName>
</protein>
<dbReference type="EMBL" id="QKSB01000005">
    <property type="protein sequence ID" value="PZE17143.1"/>
    <property type="molecule type" value="Genomic_DNA"/>
</dbReference>
<dbReference type="Proteomes" id="UP000249248">
    <property type="component" value="Unassembled WGS sequence"/>
</dbReference>
<gene>
    <name evidence="1" type="ORF">DNU06_10400</name>
</gene>
<keyword evidence="2" id="KW-1185">Reference proteome</keyword>
<organism evidence="1 2">
    <name type="scientific">Putridiphycobacter roseus</name>
    <dbReference type="NCBI Taxonomy" id="2219161"/>
    <lineage>
        <taxon>Bacteria</taxon>
        <taxon>Pseudomonadati</taxon>
        <taxon>Bacteroidota</taxon>
        <taxon>Flavobacteriia</taxon>
        <taxon>Flavobacteriales</taxon>
        <taxon>Crocinitomicaceae</taxon>
        <taxon>Putridiphycobacter</taxon>
    </lineage>
</organism>
<reference evidence="1 2" key="1">
    <citation type="submission" date="2018-06" db="EMBL/GenBank/DDBJ databases">
        <title>The draft genome sequence of Crocinitomix sp. SM1701.</title>
        <authorList>
            <person name="Zhang X."/>
        </authorList>
    </citation>
    <scope>NUCLEOTIDE SEQUENCE [LARGE SCALE GENOMIC DNA]</scope>
    <source>
        <strain evidence="1 2">SM1701</strain>
    </source>
</reference>